<evidence type="ECO:0000313" key="3">
    <source>
        <dbReference type="Proteomes" id="UP001501444"/>
    </source>
</evidence>
<dbReference type="InterPro" id="IPR016181">
    <property type="entry name" value="Acyl_CoA_acyltransferase"/>
</dbReference>
<dbReference type="SUPFAM" id="SSF55729">
    <property type="entry name" value="Acyl-CoA N-acyltransferases (Nat)"/>
    <property type="match status" value="1"/>
</dbReference>
<dbReference type="InterPro" id="IPR000182">
    <property type="entry name" value="GNAT_dom"/>
</dbReference>
<sequence>MELLRTARIRLRRWDEGDLPAYFDIYSRWEVMRWLGAPPRRAVRDLAEARERLGRWHEREASLDAPLGLWALVPVEGTEPVGTVLLLPLHDAGGPTDQIEIGWHLHPDHQKRGLVTEAARALLDAAAAAGMGRVLALTDPDNAASQAVARRLGMADEGLTDRWFGLTARQFAWTAGEARAAG</sequence>
<dbReference type="InterPro" id="IPR051531">
    <property type="entry name" value="N-acetyltransferase"/>
</dbReference>
<comment type="caution">
    <text evidence="2">The sequence shown here is derived from an EMBL/GenBank/DDBJ whole genome shotgun (WGS) entry which is preliminary data.</text>
</comment>
<evidence type="ECO:0000259" key="1">
    <source>
        <dbReference type="PROSITE" id="PS51186"/>
    </source>
</evidence>
<keyword evidence="3" id="KW-1185">Reference proteome</keyword>
<name>A0ABN3I4P2_9ACTN</name>
<gene>
    <name evidence="2" type="ORF">GCM10010170_108880</name>
</gene>
<evidence type="ECO:0000313" key="2">
    <source>
        <dbReference type="EMBL" id="GAA2394717.1"/>
    </source>
</evidence>
<dbReference type="EMBL" id="BAAARV010000141">
    <property type="protein sequence ID" value="GAA2394717.1"/>
    <property type="molecule type" value="Genomic_DNA"/>
</dbReference>
<dbReference type="Gene3D" id="3.40.630.30">
    <property type="match status" value="1"/>
</dbReference>
<dbReference type="PROSITE" id="PS51186">
    <property type="entry name" value="GNAT"/>
    <property type="match status" value="1"/>
</dbReference>
<organism evidence="2 3">
    <name type="scientific">Dactylosporangium salmoneum</name>
    <dbReference type="NCBI Taxonomy" id="53361"/>
    <lineage>
        <taxon>Bacteria</taxon>
        <taxon>Bacillati</taxon>
        <taxon>Actinomycetota</taxon>
        <taxon>Actinomycetes</taxon>
        <taxon>Micromonosporales</taxon>
        <taxon>Micromonosporaceae</taxon>
        <taxon>Dactylosporangium</taxon>
    </lineage>
</organism>
<proteinExistence type="predicted"/>
<dbReference type="PANTHER" id="PTHR43792">
    <property type="entry name" value="GNAT FAMILY, PUTATIVE (AFU_ORTHOLOGUE AFUA_3G00765)-RELATED-RELATED"/>
    <property type="match status" value="1"/>
</dbReference>
<dbReference type="PANTHER" id="PTHR43792:SF1">
    <property type="entry name" value="N-ACETYLTRANSFERASE DOMAIN-CONTAINING PROTEIN"/>
    <property type="match status" value="1"/>
</dbReference>
<reference evidence="2 3" key="1">
    <citation type="journal article" date="2019" name="Int. J. Syst. Evol. Microbiol.">
        <title>The Global Catalogue of Microorganisms (GCM) 10K type strain sequencing project: providing services to taxonomists for standard genome sequencing and annotation.</title>
        <authorList>
            <consortium name="The Broad Institute Genomics Platform"/>
            <consortium name="The Broad Institute Genome Sequencing Center for Infectious Disease"/>
            <person name="Wu L."/>
            <person name="Ma J."/>
        </authorList>
    </citation>
    <scope>NUCLEOTIDE SEQUENCE [LARGE SCALE GENOMIC DNA]</scope>
    <source>
        <strain evidence="2 3">JCM 3272</strain>
    </source>
</reference>
<feature type="domain" description="N-acetyltransferase" evidence="1">
    <location>
        <begin position="9"/>
        <end position="176"/>
    </location>
</feature>
<protein>
    <submittedName>
        <fullName evidence="2">GNAT family N-acetyltransferase</fullName>
    </submittedName>
</protein>
<dbReference type="Proteomes" id="UP001501444">
    <property type="component" value="Unassembled WGS sequence"/>
</dbReference>
<accession>A0ABN3I4P2</accession>
<dbReference type="RefSeq" id="WP_344620675.1">
    <property type="nucleotide sequence ID" value="NZ_BAAARV010000141.1"/>
</dbReference>
<dbReference type="Pfam" id="PF13302">
    <property type="entry name" value="Acetyltransf_3"/>
    <property type="match status" value="1"/>
</dbReference>